<dbReference type="InterPro" id="IPR005648">
    <property type="entry name" value="FlgD"/>
</dbReference>
<evidence type="ECO:0000256" key="3">
    <source>
        <dbReference type="RuleBase" id="RU362076"/>
    </source>
</evidence>
<sequence length="243" mass="25914">MAVARALRPPRLLRCLRQRRRHERVRPRPDRRPGPARTDAWWIDGQGRPHRRSTPAPSQPGHRCLARHRPDHVRRDPVSISATEALTQSNAFASATPSATEAQEDKQMFLELMVAQLRYQDPLNPTDSGEFLAQSAQFTALEKMQDVADGVGALLGTQMAFGAGAMVGKPVSWVDADGVTTHTGTIDNVTFGAEGPVFGIGGVEVKLAQLLSVGSPSTGTPATPTESVPTDPTDPAGTAGTAA</sequence>
<evidence type="ECO:0000256" key="2">
    <source>
        <dbReference type="ARBA" id="ARBA00022795"/>
    </source>
</evidence>
<comment type="function">
    <text evidence="3">Required for flagellar hook formation. May act as a scaffolding protein.</text>
</comment>
<feature type="region of interest" description="Disordered" evidence="4">
    <location>
        <begin position="215"/>
        <end position="243"/>
    </location>
</feature>
<dbReference type="KEGG" id="nsn:EXE58_07080"/>
<dbReference type="Pfam" id="PF03963">
    <property type="entry name" value="FlgD"/>
    <property type="match status" value="1"/>
</dbReference>
<comment type="similarity">
    <text evidence="1 3">Belongs to the FlgD family.</text>
</comment>
<dbReference type="AlphaFoldDB" id="A0A4P7IDK7"/>
<proteinExistence type="inferred from homology"/>
<dbReference type="EMBL" id="CP038436">
    <property type="protein sequence ID" value="QBX55236.1"/>
    <property type="molecule type" value="Genomic_DNA"/>
</dbReference>
<organism evidence="5 6">
    <name type="scientific">Nocardioides seonyuensis</name>
    <dbReference type="NCBI Taxonomy" id="2518371"/>
    <lineage>
        <taxon>Bacteria</taxon>
        <taxon>Bacillati</taxon>
        <taxon>Actinomycetota</taxon>
        <taxon>Actinomycetes</taxon>
        <taxon>Propionibacteriales</taxon>
        <taxon>Nocardioidaceae</taxon>
        <taxon>Nocardioides</taxon>
    </lineage>
</organism>
<evidence type="ECO:0000256" key="1">
    <source>
        <dbReference type="ARBA" id="ARBA00010577"/>
    </source>
</evidence>
<accession>A0A4P7IDK7</accession>
<evidence type="ECO:0000256" key="4">
    <source>
        <dbReference type="SAM" id="MobiDB-lite"/>
    </source>
</evidence>
<feature type="region of interest" description="Disordered" evidence="4">
    <location>
        <begin position="18"/>
        <end position="74"/>
    </location>
</feature>
<gene>
    <name evidence="5" type="ORF">EXE58_07080</name>
</gene>
<evidence type="ECO:0000313" key="6">
    <source>
        <dbReference type="Proteomes" id="UP000294853"/>
    </source>
</evidence>
<dbReference type="OrthoDB" id="9785233at2"/>
<name>A0A4P7IDK7_9ACTN</name>
<dbReference type="Proteomes" id="UP000294853">
    <property type="component" value="Chromosome"/>
</dbReference>
<dbReference type="GO" id="GO:0044781">
    <property type="term" value="P:bacterial-type flagellum organization"/>
    <property type="evidence" value="ECO:0007669"/>
    <property type="project" value="UniProtKB-UniRule"/>
</dbReference>
<evidence type="ECO:0000313" key="5">
    <source>
        <dbReference type="EMBL" id="QBX55236.1"/>
    </source>
</evidence>
<reference evidence="5 6" key="1">
    <citation type="submission" date="2019-03" db="EMBL/GenBank/DDBJ databases">
        <title>Three New Species of Nocardioides, Nocardioides euryhalodurans sp. nov., Nocardioides seonyuensis sp. nov. and Nocardioides eburneoflavus sp. nov. Iolated from Soil.</title>
        <authorList>
            <person name="Roh S.G."/>
            <person name="Lee C."/>
            <person name="Kim M.-K."/>
            <person name="Kim S.B."/>
        </authorList>
    </citation>
    <scope>NUCLEOTIDE SEQUENCE [LARGE SCALE GENOMIC DNA]</scope>
    <source>
        <strain evidence="5 6">MMS17-SY207-3</strain>
    </source>
</reference>
<keyword evidence="2 3" id="KW-1005">Bacterial flagellum biogenesis</keyword>
<protein>
    <recommendedName>
        <fullName evidence="3">Basal-body rod modification protein FlgD</fullName>
    </recommendedName>
</protein>
<keyword evidence="6" id="KW-1185">Reference proteome</keyword>